<protein>
    <submittedName>
        <fullName evidence="2">Uncharacterized protein</fullName>
    </submittedName>
</protein>
<sequence length="36" mass="4215">MRHNYGSRGGKHYRWGKGKNTNYSRRHSHAEVLGLC</sequence>
<reference evidence="2" key="1">
    <citation type="journal article" date="2014" name="Front. Microbiol.">
        <title>High frequency of phylogenetically diverse reductive dehalogenase-homologous genes in deep subseafloor sedimentary metagenomes.</title>
        <authorList>
            <person name="Kawai M."/>
            <person name="Futagami T."/>
            <person name="Toyoda A."/>
            <person name="Takaki Y."/>
            <person name="Nishi S."/>
            <person name="Hori S."/>
            <person name="Arai W."/>
            <person name="Tsubouchi T."/>
            <person name="Morono Y."/>
            <person name="Uchiyama I."/>
            <person name="Ito T."/>
            <person name="Fujiyama A."/>
            <person name="Inagaki F."/>
            <person name="Takami H."/>
        </authorList>
    </citation>
    <scope>NUCLEOTIDE SEQUENCE</scope>
    <source>
        <strain evidence="2">Expedition CK06-06</strain>
    </source>
</reference>
<dbReference type="AlphaFoldDB" id="X1UT02"/>
<proteinExistence type="predicted"/>
<name>X1UT02_9ZZZZ</name>
<accession>X1UT02</accession>
<feature type="compositionally biased region" description="Basic residues" evidence="1">
    <location>
        <begin position="1"/>
        <end position="17"/>
    </location>
</feature>
<feature type="region of interest" description="Disordered" evidence="1">
    <location>
        <begin position="1"/>
        <end position="21"/>
    </location>
</feature>
<organism evidence="2">
    <name type="scientific">marine sediment metagenome</name>
    <dbReference type="NCBI Taxonomy" id="412755"/>
    <lineage>
        <taxon>unclassified sequences</taxon>
        <taxon>metagenomes</taxon>
        <taxon>ecological metagenomes</taxon>
    </lineage>
</organism>
<evidence type="ECO:0000256" key="1">
    <source>
        <dbReference type="SAM" id="MobiDB-lite"/>
    </source>
</evidence>
<comment type="caution">
    <text evidence="2">The sequence shown here is derived from an EMBL/GenBank/DDBJ whole genome shotgun (WGS) entry which is preliminary data.</text>
</comment>
<dbReference type="EMBL" id="BARW01031369">
    <property type="protein sequence ID" value="GAJ03006.1"/>
    <property type="molecule type" value="Genomic_DNA"/>
</dbReference>
<feature type="non-terminal residue" evidence="2">
    <location>
        <position position="36"/>
    </location>
</feature>
<evidence type="ECO:0000313" key="2">
    <source>
        <dbReference type="EMBL" id="GAJ03006.1"/>
    </source>
</evidence>
<gene>
    <name evidence="2" type="ORF">S12H4_49912</name>
</gene>